<keyword evidence="1" id="KW-1133">Transmembrane helix</keyword>
<dbReference type="Pfam" id="PF04657">
    <property type="entry name" value="DMT_YdcZ"/>
    <property type="match status" value="1"/>
</dbReference>
<reference evidence="2 3" key="1">
    <citation type="submission" date="2019-11" db="EMBL/GenBank/DDBJ databases">
        <title>Draft genome sequence of Paludibacterium sp. dN18-1.</title>
        <authorList>
            <person name="Im W.-T."/>
        </authorList>
    </citation>
    <scope>NUCLEOTIDE SEQUENCE [LARGE SCALE GENOMIC DNA]</scope>
    <source>
        <strain evidence="3">dN 18-1</strain>
    </source>
</reference>
<feature type="transmembrane region" description="Helical" evidence="1">
    <location>
        <begin position="30"/>
        <end position="57"/>
    </location>
</feature>
<feature type="transmembrane region" description="Helical" evidence="1">
    <location>
        <begin position="69"/>
        <end position="90"/>
    </location>
</feature>
<dbReference type="AlphaFoldDB" id="A0A844GCP4"/>
<dbReference type="GO" id="GO:0005886">
    <property type="term" value="C:plasma membrane"/>
    <property type="evidence" value="ECO:0007669"/>
    <property type="project" value="TreeGrafter"/>
</dbReference>
<keyword evidence="3" id="KW-1185">Reference proteome</keyword>
<comment type="caution">
    <text evidence="2">The sequence shown here is derived from an EMBL/GenBank/DDBJ whole genome shotgun (WGS) entry which is preliminary data.</text>
</comment>
<evidence type="ECO:0000313" key="3">
    <source>
        <dbReference type="Proteomes" id="UP000446658"/>
    </source>
</evidence>
<dbReference type="RefSeq" id="WP_230369875.1">
    <property type="nucleotide sequence ID" value="NZ_WLYX01000001.1"/>
</dbReference>
<dbReference type="PANTHER" id="PTHR34821">
    <property type="entry name" value="INNER MEMBRANE PROTEIN YDCZ"/>
    <property type="match status" value="1"/>
</dbReference>
<dbReference type="Proteomes" id="UP000446658">
    <property type="component" value="Unassembled WGS sequence"/>
</dbReference>
<proteinExistence type="predicted"/>
<protein>
    <submittedName>
        <fullName evidence="2">EamA-like transporter family protein</fullName>
    </submittedName>
</protein>
<organism evidence="2 3">
    <name type="scientific">Paludibacterium denitrificans</name>
    <dbReference type="NCBI Taxonomy" id="2675226"/>
    <lineage>
        <taxon>Bacteria</taxon>
        <taxon>Pseudomonadati</taxon>
        <taxon>Pseudomonadota</taxon>
        <taxon>Betaproteobacteria</taxon>
        <taxon>Neisseriales</taxon>
        <taxon>Chromobacteriaceae</taxon>
        <taxon>Paludibacterium</taxon>
    </lineage>
</organism>
<dbReference type="EMBL" id="WLYX01000001">
    <property type="protein sequence ID" value="MTD33120.1"/>
    <property type="molecule type" value="Genomic_DNA"/>
</dbReference>
<accession>A0A844GCP4</accession>
<evidence type="ECO:0000313" key="2">
    <source>
        <dbReference type="EMBL" id="MTD33120.1"/>
    </source>
</evidence>
<evidence type="ECO:0000256" key="1">
    <source>
        <dbReference type="SAM" id="Phobius"/>
    </source>
</evidence>
<gene>
    <name evidence="2" type="ORF">GKE73_07920</name>
</gene>
<feature type="transmembrane region" description="Helical" evidence="1">
    <location>
        <begin position="96"/>
        <end position="117"/>
    </location>
</feature>
<keyword evidence="1" id="KW-0472">Membrane</keyword>
<sequence length="155" mass="16455">MNVLSALLALTIGLVLPMQAAINNQLKPVIGGSALMAALVSFTVGSLTLALIALLTGQKWHGMANLPRVESWMLLGGVMGALFVFGTTLLAPRLGLATMMSLIIAGQICMSLLFDRYGWLGAVLREVNGWRLAGAVLMVLGVLLVNFGDKWFASR</sequence>
<dbReference type="InterPro" id="IPR006750">
    <property type="entry name" value="YdcZ"/>
</dbReference>
<feature type="transmembrane region" description="Helical" evidence="1">
    <location>
        <begin position="129"/>
        <end position="148"/>
    </location>
</feature>
<name>A0A844GCP4_9NEIS</name>
<keyword evidence="1" id="KW-0812">Transmembrane</keyword>
<dbReference type="PANTHER" id="PTHR34821:SF2">
    <property type="entry name" value="INNER MEMBRANE PROTEIN YDCZ"/>
    <property type="match status" value="1"/>
</dbReference>